<keyword evidence="2" id="KW-1185">Reference proteome</keyword>
<sequence length="108" mass="11607">MTEQLYPEQPRMDYVDGNMLAGPLQEVFAVDLTTATGRCASCGQTGPVAALRVYSNAPGVVARCPSCTEVMLRLVRTPNSAWLDLRGATFLQIPMPAESFTTPGPVTM</sequence>
<name>A0A927MFG2_9ACTN</name>
<accession>A0A927MFG2</accession>
<dbReference type="AlphaFoldDB" id="A0A927MFG2"/>
<reference evidence="1" key="1">
    <citation type="submission" date="2020-10" db="EMBL/GenBank/DDBJ databases">
        <title>Sequencing the genomes of 1000 actinobacteria strains.</title>
        <authorList>
            <person name="Klenk H.-P."/>
        </authorList>
    </citation>
    <scope>NUCLEOTIDE SEQUENCE</scope>
    <source>
        <strain evidence="1">DSM 46832</strain>
    </source>
</reference>
<dbReference type="Proteomes" id="UP000649753">
    <property type="component" value="Unassembled WGS sequence"/>
</dbReference>
<protein>
    <submittedName>
        <fullName evidence="1">Uncharacterized protein</fullName>
    </submittedName>
</protein>
<gene>
    <name evidence="1" type="ORF">H4W31_005803</name>
</gene>
<comment type="caution">
    <text evidence="1">The sequence shown here is derived from an EMBL/GenBank/DDBJ whole genome shotgun (WGS) entry which is preliminary data.</text>
</comment>
<proteinExistence type="predicted"/>
<dbReference type="Pfam" id="PF20120">
    <property type="entry name" value="DUF6510"/>
    <property type="match status" value="1"/>
</dbReference>
<dbReference type="EMBL" id="JADBEB010000001">
    <property type="protein sequence ID" value="MBE1490165.1"/>
    <property type="molecule type" value="Genomic_DNA"/>
</dbReference>
<dbReference type="InterPro" id="IPR045423">
    <property type="entry name" value="DUF6510"/>
</dbReference>
<evidence type="ECO:0000313" key="2">
    <source>
        <dbReference type="Proteomes" id="UP000649753"/>
    </source>
</evidence>
<organism evidence="1 2">
    <name type="scientific">Plantactinospora soyae</name>
    <dbReference type="NCBI Taxonomy" id="1544732"/>
    <lineage>
        <taxon>Bacteria</taxon>
        <taxon>Bacillati</taxon>
        <taxon>Actinomycetota</taxon>
        <taxon>Actinomycetes</taxon>
        <taxon>Micromonosporales</taxon>
        <taxon>Micromonosporaceae</taxon>
        <taxon>Plantactinospora</taxon>
    </lineage>
</organism>
<evidence type="ECO:0000313" key="1">
    <source>
        <dbReference type="EMBL" id="MBE1490165.1"/>
    </source>
</evidence>